<dbReference type="Pfam" id="PF01408">
    <property type="entry name" value="GFO_IDH_MocA"/>
    <property type="match status" value="1"/>
</dbReference>
<evidence type="ECO:0000313" key="4">
    <source>
        <dbReference type="Proteomes" id="UP000621560"/>
    </source>
</evidence>
<dbReference type="SUPFAM" id="SSF55347">
    <property type="entry name" value="Glyceraldehyde-3-phosphate dehydrogenase-like, C-terminal domain"/>
    <property type="match status" value="1"/>
</dbReference>
<gene>
    <name evidence="3" type="ORF">IDH44_03495</name>
</gene>
<dbReference type="InterPro" id="IPR000683">
    <property type="entry name" value="Gfo/Idh/MocA-like_OxRdtase_N"/>
</dbReference>
<dbReference type="Proteomes" id="UP000621560">
    <property type="component" value="Unassembled WGS sequence"/>
</dbReference>
<evidence type="ECO:0000259" key="2">
    <source>
        <dbReference type="Pfam" id="PF22725"/>
    </source>
</evidence>
<feature type="domain" description="GFO/IDH/MocA-like oxidoreductase" evidence="2">
    <location>
        <begin position="130"/>
        <end position="252"/>
    </location>
</feature>
<feature type="domain" description="Gfo/Idh/MocA-like oxidoreductase N-terminal" evidence="1">
    <location>
        <begin position="5"/>
        <end position="120"/>
    </location>
</feature>
<sequence length="339" mass="36373">MKRWNIGLIGCGGIAEFHVRAIDELPNARLTAVASRTPDKARALAEREGCEWASSHEELLAREDLELVIVATSSGSHAELGMDVLRAGKHLLVEKPMAMRAAEAARMIEEAERRGRTLAVISQRRYEPQHQAIKRLLDEGALGRLLMAEVSVPFYRDQAYYDSAPWRGTLAEDGGALMNQGIHSIDLLLWLAGPARSVIGKTATLAHRMEAEDIGSAIVTFESGALGTILASTAMKPGFAAGLALYGERGAVKLAGPDIVHWSVPDIPEPAADSSGHYGGTADPLSISHQYHRLQLADLLTELEQGGRPAVDGHAGRASVALIEGIYESARRGAEVALE</sequence>
<keyword evidence="4" id="KW-1185">Reference proteome</keyword>
<dbReference type="PANTHER" id="PTHR43249">
    <property type="entry name" value="UDP-N-ACETYL-2-AMINO-2-DEOXY-D-GLUCURONATE OXIDASE"/>
    <property type="match status" value="1"/>
</dbReference>
<dbReference type="GO" id="GO:0000166">
    <property type="term" value="F:nucleotide binding"/>
    <property type="evidence" value="ECO:0007669"/>
    <property type="project" value="InterPro"/>
</dbReference>
<dbReference type="RefSeq" id="WP_190914741.1">
    <property type="nucleotide sequence ID" value="NZ_JACXIZ010000009.1"/>
</dbReference>
<evidence type="ECO:0000259" key="1">
    <source>
        <dbReference type="Pfam" id="PF01408"/>
    </source>
</evidence>
<proteinExistence type="predicted"/>
<dbReference type="EMBL" id="JACXIZ010000009">
    <property type="protein sequence ID" value="MBD2844242.1"/>
    <property type="molecule type" value="Genomic_DNA"/>
</dbReference>
<comment type="caution">
    <text evidence="3">The sequence shown here is derived from an EMBL/GenBank/DDBJ whole genome shotgun (WGS) entry which is preliminary data.</text>
</comment>
<dbReference type="Gene3D" id="3.40.50.720">
    <property type="entry name" value="NAD(P)-binding Rossmann-like Domain"/>
    <property type="match status" value="1"/>
</dbReference>
<reference evidence="3" key="1">
    <citation type="submission" date="2020-09" db="EMBL/GenBank/DDBJ databases">
        <title>A novel bacterium of genus Paenibacillus, isolated from South China Sea.</title>
        <authorList>
            <person name="Huang H."/>
            <person name="Mo K."/>
            <person name="Hu Y."/>
        </authorList>
    </citation>
    <scope>NUCLEOTIDE SEQUENCE</scope>
    <source>
        <strain evidence="3">IB182496</strain>
    </source>
</reference>
<dbReference type="Pfam" id="PF22725">
    <property type="entry name" value="GFO_IDH_MocA_C3"/>
    <property type="match status" value="1"/>
</dbReference>
<protein>
    <submittedName>
        <fullName evidence="3">Gfo/Idh/MocA family oxidoreductase</fullName>
    </submittedName>
</protein>
<organism evidence="3 4">
    <name type="scientific">Paenibacillus sabuli</name>
    <dbReference type="NCBI Taxonomy" id="2772509"/>
    <lineage>
        <taxon>Bacteria</taxon>
        <taxon>Bacillati</taxon>
        <taxon>Bacillota</taxon>
        <taxon>Bacilli</taxon>
        <taxon>Bacillales</taxon>
        <taxon>Paenibacillaceae</taxon>
        <taxon>Paenibacillus</taxon>
    </lineage>
</organism>
<dbReference type="SUPFAM" id="SSF51735">
    <property type="entry name" value="NAD(P)-binding Rossmann-fold domains"/>
    <property type="match status" value="1"/>
</dbReference>
<name>A0A927BPA8_9BACL</name>
<dbReference type="InterPro" id="IPR052515">
    <property type="entry name" value="Gfo/Idh/MocA_Oxidoreductase"/>
</dbReference>
<evidence type="ECO:0000313" key="3">
    <source>
        <dbReference type="EMBL" id="MBD2844242.1"/>
    </source>
</evidence>
<dbReference type="InterPro" id="IPR055170">
    <property type="entry name" value="GFO_IDH_MocA-like_dom"/>
</dbReference>
<dbReference type="PANTHER" id="PTHR43249:SF1">
    <property type="entry name" value="D-GLUCOSIDE 3-DEHYDROGENASE"/>
    <property type="match status" value="1"/>
</dbReference>
<dbReference type="Gene3D" id="3.30.360.10">
    <property type="entry name" value="Dihydrodipicolinate Reductase, domain 2"/>
    <property type="match status" value="1"/>
</dbReference>
<dbReference type="AlphaFoldDB" id="A0A927BPA8"/>
<accession>A0A927BPA8</accession>
<dbReference type="InterPro" id="IPR036291">
    <property type="entry name" value="NAD(P)-bd_dom_sf"/>
</dbReference>